<feature type="region of interest" description="Disordered" evidence="1">
    <location>
        <begin position="15"/>
        <end position="37"/>
    </location>
</feature>
<dbReference type="OrthoDB" id="4505928at2759"/>
<sequence length="329" mass="36939">MSDDLIPMVTYRQSQASMDPELPSMPRRGTKRVSVQHTQERVRNNQRRHRARRRDYIASLEQKLIEAEQTILTLRTQVKALQAPSTRRCSQRHDQDEQDSSIPLPLQTENQDDIVDNFEAYSTVSGTRNITAWDTPILASTEPFISSTQPRSEVNSPISVSPILIAQSSKLETEPLQGTRLVSDQAVAEPNSLLPTTVIQNHVPAPTTACCSDNDLETDSQVTVKTKDSEAIVLDQDTSPIMPRYLPEMETCYQVRPYESTMPCSEAFILITQQNFKGMEQGDVAAWLWDGFRKPNQPGEGCRVQTGILFSLLAFISETSFEVPAKVMP</sequence>
<dbReference type="AlphaFoldDB" id="A0A014N5I0"/>
<protein>
    <recommendedName>
        <fullName evidence="4">Trappc4 protein, Sedlin</fullName>
    </recommendedName>
</protein>
<evidence type="ECO:0008006" key="4">
    <source>
        <dbReference type="Google" id="ProtNLM"/>
    </source>
</evidence>
<organism evidence="2 3">
    <name type="scientific">Metarhizium robertsii</name>
    <dbReference type="NCBI Taxonomy" id="568076"/>
    <lineage>
        <taxon>Eukaryota</taxon>
        <taxon>Fungi</taxon>
        <taxon>Dikarya</taxon>
        <taxon>Ascomycota</taxon>
        <taxon>Pezizomycotina</taxon>
        <taxon>Sordariomycetes</taxon>
        <taxon>Hypocreomycetidae</taxon>
        <taxon>Hypocreales</taxon>
        <taxon>Clavicipitaceae</taxon>
        <taxon>Metarhizium</taxon>
    </lineage>
</organism>
<dbReference type="eggNOG" id="ENOG502SR4I">
    <property type="taxonomic scope" value="Eukaryota"/>
</dbReference>
<accession>A0A014N5I0</accession>
<evidence type="ECO:0000256" key="1">
    <source>
        <dbReference type="SAM" id="MobiDB-lite"/>
    </source>
</evidence>
<comment type="caution">
    <text evidence="2">The sequence shown here is derived from an EMBL/GenBank/DDBJ whole genome shotgun (WGS) entry which is preliminary data.</text>
</comment>
<name>A0A014N5I0_9HYPO</name>
<reference evidence="2 3" key="1">
    <citation type="submission" date="2014-02" db="EMBL/GenBank/DDBJ databases">
        <title>The genome sequence of the entomopathogenic fungus Metarhizium robertsii ARSEF 2575.</title>
        <authorList>
            <person name="Giuliano Garisto Donzelli B."/>
            <person name="Roe B.A."/>
            <person name="Macmil S.L."/>
            <person name="Krasnoff S.B."/>
            <person name="Gibson D.M."/>
        </authorList>
    </citation>
    <scope>NUCLEOTIDE SEQUENCE [LARGE SCALE GENOMIC DNA]</scope>
    <source>
        <strain evidence="2 3">ARSEF 2575</strain>
    </source>
</reference>
<evidence type="ECO:0000313" key="2">
    <source>
        <dbReference type="EMBL" id="EXU94928.1"/>
    </source>
</evidence>
<feature type="region of interest" description="Disordered" evidence="1">
    <location>
        <begin position="83"/>
        <end position="104"/>
    </location>
</feature>
<proteinExistence type="predicted"/>
<dbReference type="HOGENOM" id="CLU_785495_0_0_1"/>
<gene>
    <name evidence="2" type="ORF">X797_011988</name>
</gene>
<dbReference type="Proteomes" id="UP000030151">
    <property type="component" value="Unassembled WGS sequence"/>
</dbReference>
<evidence type="ECO:0000313" key="3">
    <source>
        <dbReference type="Proteomes" id="UP000030151"/>
    </source>
</evidence>
<dbReference type="EMBL" id="JELW01000125">
    <property type="protein sequence ID" value="EXU94928.1"/>
    <property type="molecule type" value="Genomic_DNA"/>
</dbReference>